<evidence type="ECO:0000313" key="1">
    <source>
        <dbReference type="EMBL" id="MBB3057168.1"/>
    </source>
</evidence>
<dbReference type="GO" id="GO:0009055">
    <property type="term" value="F:electron transfer activity"/>
    <property type="evidence" value="ECO:0007669"/>
    <property type="project" value="InterPro"/>
</dbReference>
<dbReference type="EMBL" id="JACHWX010000011">
    <property type="protein sequence ID" value="MBB3057168.1"/>
    <property type="molecule type" value="Genomic_DNA"/>
</dbReference>
<protein>
    <recommendedName>
        <fullName evidence="3">Cytochrome c domain-containing protein</fullName>
    </recommendedName>
</protein>
<dbReference type="SUPFAM" id="SSF46626">
    <property type="entry name" value="Cytochrome c"/>
    <property type="match status" value="1"/>
</dbReference>
<dbReference type="GO" id="GO:0020037">
    <property type="term" value="F:heme binding"/>
    <property type="evidence" value="ECO:0007669"/>
    <property type="project" value="InterPro"/>
</dbReference>
<comment type="caution">
    <text evidence="1">The sequence shown here is derived from an EMBL/GenBank/DDBJ whole genome shotgun (WGS) entry which is preliminary data.</text>
</comment>
<evidence type="ECO:0000313" key="2">
    <source>
        <dbReference type="Proteomes" id="UP000539265"/>
    </source>
</evidence>
<reference evidence="1" key="1">
    <citation type="submission" date="2020-08" db="EMBL/GenBank/DDBJ databases">
        <title>Genomic Encyclopedia of Type Strains, Phase III (KMG-III): the genomes of soil and plant-associated and newly described type strains.</title>
        <authorList>
            <person name="Whitman W."/>
        </authorList>
    </citation>
    <scope>NUCLEOTIDE SEQUENCE [LARGE SCALE GENOMIC DNA]</scope>
    <source>
        <strain evidence="1">CECT 8628</strain>
    </source>
</reference>
<evidence type="ECO:0008006" key="3">
    <source>
        <dbReference type="Google" id="ProtNLM"/>
    </source>
</evidence>
<dbReference type="Gene3D" id="1.10.760.10">
    <property type="entry name" value="Cytochrome c-like domain"/>
    <property type="match status" value="1"/>
</dbReference>
<accession>A0A839SI72</accession>
<dbReference type="Proteomes" id="UP000539265">
    <property type="component" value="Unassembled WGS sequence"/>
</dbReference>
<dbReference type="RefSeq" id="WP_157750693.1">
    <property type="nucleotide sequence ID" value="NZ_AP017313.1"/>
</dbReference>
<gene>
    <name evidence="1" type="ORF">FHS11_003596</name>
</gene>
<dbReference type="InterPro" id="IPR036909">
    <property type="entry name" value="Cyt_c-like_dom_sf"/>
</dbReference>
<organism evidence="1 2">
    <name type="scientific">Mucilaginibacter gotjawali</name>
    <dbReference type="NCBI Taxonomy" id="1550579"/>
    <lineage>
        <taxon>Bacteria</taxon>
        <taxon>Pseudomonadati</taxon>
        <taxon>Bacteroidota</taxon>
        <taxon>Sphingobacteriia</taxon>
        <taxon>Sphingobacteriales</taxon>
        <taxon>Sphingobacteriaceae</taxon>
        <taxon>Mucilaginibacter</taxon>
    </lineage>
</organism>
<dbReference type="OrthoDB" id="1524066at2"/>
<proteinExistence type="predicted"/>
<dbReference type="PROSITE" id="PS51257">
    <property type="entry name" value="PROKAR_LIPOPROTEIN"/>
    <property type="match status" value="1"/>
</dbReference>
<name>A0A839SI72_9SPHI</name>
<sequence>MRYIFVLILLMLSITSCYYDRASLVYPQTTCDLTKVTYSISVTGILHASCYSCHSGNASAGGGVVLDNYNALKTYVSNGQLMNSINHTGGIPAMPLSGSQLSSCEISTIQKWISNGTPNN</sequence>
<keyword evidence="2" id="KW-1185">Reference proteome</keyword>
<dbReference type="AlphaFoldDB" id="A0A839SI72"/>